<keyword evidence="2" id="KW-1185">Reference proteome</keyword>
<accession>A0A1C6S621</accession>
<gene>
    <name evidence="1" type="ORF">GA0074694_4050</name>
</gene>
<evidence type="ECO:0000313" key="2">
    <source>
        <dbReference type="Proteomes" id="UP000198906"/>
    </source>
</evidence>
<sequence>MGVAAFIASSQRTEHAVPHAVTCRARGLNQSGFCTWRDRQPTARQTEPGDVRDLMPDDPYLVVRGVSG</sequence>
<dbReference type="AlphaFoldDB" id="A0A1C6S621"/>
<evidence type="ECO:0000313" key="1">
    <source>
        <dbReference type="EMBL" id="SCL24828.1"/>
    </source>
</evidence>
<dbReference type="EMBL" id="FMHU01000002">
    <property type="protein sequence ID" value="SCL24828.1"/>
    <property type="molecule type" value="Genomic_DNA"/>
</dbReference>
<proteinExistence type="predicted"/>
<name>A0A1C6S621_9ACTN</name>
<reference evidence="2" key="1">
    <citation type="submission" date="2016-06" db="EMBL/GenBank/DDBJ databases">
        <authorList>
            <person name="Varghese N."/>
        </authorList>
    </citation>
    <scope>NUCLEOTIDE SEQUENCE [LARGE SCALE GENOMIC DNA]</scope>
    <source>
        <strain evidence="2">DSM 46123</strain>
    </source>
</reference>
<organism evidence="1 2">
    <name type="scientific">Micromonospora inyonensis</name>
    <dbReference type="NCBI Taxonomy" id="47866"/>
    <lineage>
        <taxon>Bacteria</taxon>
        <taxon>Bacillati</taxon>
        <taxon>Actinomycetota</taxon>
        <taxon>Actinomycetes</taxon>
        <taxon>Micromonosporales</taxon>
        <taxon>Micromonosporaceae</taxon>
        <taxon>Micromonospora</taxon>
    </lineage>
</organism>
<protein>
    <submittedName>
        <fullName evidence="1">Uncharacterized protein</fullName>
    </submittedName>
</protein>
<dbReference type="Proteomes" id="UP000198906">
    <property type="component" value="Unassembled WGS sequence"/>
</dbReference>